<sequence length="141" mass="17128">MGELSREERIRLAGDRMMNRWPDRDEIKARRMERFKGLTPEQLRENFEKASLERDRKVKEEQEKREFMEIITLVDIIKSTTITKTIWKQELKCTEDFVELLTLFDAYTKVIGELQHSFEDNCGVYYKEFYDKVLNKFEEML</sequence>
<protein>
    <submittedName>
        <fullName evidence="1">Uncharacterized protein</fullName>
    </submittedName>
</protein>
<evidence type="ECO:0000313" key="1">
    <source>
        <dbReference type="EMBL" id="WNO47514.1"/>
    </source>
</evidence>
<accession>A0AA96R2I4</accession>
<organism evidence="1">
    <name type="scientific">Staphylococcus phage vB_VibM_10AMN12</name>
    <dbReference type="NCBI Taxonomy" id="3076785"/>
    <lineage>
        <taxon>Viruses</taxon>
        <taxon>Duplodnaviria</taxon>
        <taxon>Heunggongvirae</taxon>
        <taxon>Uroviricota</taxon>
        <taxon>Caudoviricetes</taxon>
    </lineage>
</organism>
<name>A0AA96R2I4_9CAUD</name>
<proteinExistence type="predicted"/>
<reference evidence="1" key="1">
    <citation type="submission" date="2023-08" db="EMBL/GenBank/DDBJ databases">
        <authorList>
            <person name="Nazir A."/>
        </authorList>
    </citation>
    <scope>NUCLEOTIDE SEQUENCE</scope>
</reference>
<dbReference type="EMBL" id="OR481006">
    <property type="protein sequence ID" value="WNO47514.1"/>
    <property type="molecule type" value="Genomic_DNA"/>
</dbReference>